<protein>
    <recommendedName>
        <fullName evidence="4">SH3 domain-containing protein</fullName>
    </recommendedName>
</protein>
<dbReference type="InterPro" id="IPR006311">
    <property type="entry name" value="TAT_signal"/>
</dbReference>
<evidence type="ECO:0000313" key="2">
    <source>
        <dbReference type="EMBL" id="MDX8152197.1"/>
    </source>
</evidence>
<keyword evidence="3" id="KW-1185">Reference proteome</keyword>
<name>A0ABU4VK40_9ACTN</name>
<sequence>MSPITPALRRRAALPLAAFALAGAGAGALALTGPDDASARCVDEIGGKLVPCPTPITYPTKVAHVGTVAVRRGATLGVRATPRQNAHQYRQLKPGAKVLIVCQTRGSKVKGTYGPTRIWNRLKHGGWVSDAYVYTGSNGRVAPNCPTR</sequence>
<gene>
    <name evidence="2" type="ORF">SK069_11370</name>
</gene>
<feature type="signal peptide" evidence="1">
    <location>
        <begin position="1"/>
        <end position="30"/>
    </location>
</feature>
<reference evidence="2 3" key="1">
    <citation type="submission" date="2023-11" db="EMBL/GenBank/DDBJ databases">
        <authorList>
            <person name="Xu M."/>
            <person name="Jiang T."/>
        </authorList>
    </citation>
    <scope>NUCLEOTIDE SEQUENCE [LARGE SCALE GENOMIC DNA]</scope>
    <source>
        <strain evidence="2 3">SD</strain>
    </source>
</reference>
<dbReference type="EMBL" id="JAXAVX010000005">
    <property type="protein sequence ID" value="MDX8152197.1"/>
    <property type="molecule type" value="Genomic_DNA"/>
</dbReference>
<dbReference type="PROSITE" id="PS51318">
    <property type="entry name" value="TAT"/>
    <property type="match status" value="1"/>
</dbReference>
<evidence type="ECO:0000256" key="1">
    <source>
        <dbReference type="SAM" id="SignalP"/>
    </source>
</evidence>
<comment type="caution">
    <text evidence="2">The sequence shown here is derived from an EMBL/GenBank/DDBJ whole genome shotgun (WGS) entry which is preliminary data.</text>
</comment>
<accession>A0ABU4VK40</accession>
<organism evidence="2 3">
    <name type="scientific">Patulibacter brassicae</name>
    <dbReference type="NCBI Taxonomy" id="1705717"/>
    <lineage>
        <taxon>Bacteria</taxon>
        <taxon>Bacillati</taxon>
        <taxon>Actinomycetota</taxon>
        <taxon>Thermoleophilia</taxon>
        <taxon>Solirubrobacterales</taxon>
        <taxon>Patulibacteraceae</taxon>
        <taxon>Patulibacter</taxon>
    </lineage>
</organism>
<feature type="chain" id="PRO_5045843979" description="SH3 domain-containing protein" evidence="1">
    <location>
        <begin position="31"/>
        <end position="148"/>
    </location>
</feature>
<proteinExistence type="predicted"/>
<dbReference type="RefSeq" id="WP_319954353.1">
    <property type="nucleotide sequence ID" value="NZ_JAXAVX010000005.1"/>
</dbReference>
<evidence type="ECO:0008006" key="4">
    <source>
        <dbReference type="Google" id="ProtNLM"/>
    </source>
</evidence>
<evidence type="ECO:0000313" key="3">
    <source>
        <dbReference type="Proteomes" id="UP001277761"/>
    </source>
</evidence>
<dbReference type="Proteomes" id="UP001277761">
    <property type="component" value="Unassembled WGS sequence"/>
</dbReference>
<keyword evidence="1" id="KW-0732">Signal</keyword>